<dbReference type="PRINTS" id="PR01182">
    <property type="entry name" value="ORNDCRBXLASE"/>
</dbReference>
<dbReference type="GO" id="GO:0004586">
    <property type="term" value="F:ornithine decarboxylase activity"/>
    <property type="evidence" value="ECO:0007669"/>
    <property type="project" value="UniProtKB-EC"/>
</dbReference>
<dbReference type="PANTHER" id="PTHR11482:SF6">
    <property type="entry name" value="ORNITHINE DECARBOXYLASE 1-RELATED"/>
    <property type="match status" value="1"/>
</dbReference>
<dbReference type="SUPFAM" id="SSF50621">
    <property type="entry name" value="Alanine racemase C-terminal domain-like"/>
    <property type="match status" value="1"/>
</dbReference>
<dbReference type="PANTHER" id="PTHR11482">
    <property type="entry name" value="ARGININE/DIAMINOPIMELATE/ORNITHINE DECARBOXYLASE"/>
    <property type="match status" value="1"/>
</dbReference>
<dbReference type="SUPFAM" id="SSF51419">
    <property type="entry name" value="PLP-binding barrel"/>
    <property type="match status" value="1"/>
</dbReference>
<dbReference type="GO" id="GO:0005737">
    <property type="term" value="C:cytoplasm"/>
    <property type="evidence" value="ECO:0007669"/>
    <property type="project" value="TreeGrafter"/>
</dbReference>
<dbReference type="STRING" id="37546.A0A1B0FJC7"/>
<dbReference type="CDD" id="cd00622">
    <property type="entry name" value="PLPDE_III_ODC"/>
    <property type="match status" value="1"/>
</dbReference>
<dbReference type="VEuPathDB" id="VectorBase:GMOY003958"/>
<accession>A0A1B0FJC7</accession>
<dbReference type="InterPro" id="IPR029066">
    <property type="entry name" value="PLP-binding_barrel"/>
</dbReference>
<feature type="domain" description="Orn/DAP/Arg decarboxylase 2 N-terminal" evidence="11">
    <location>
        <begin position="52"/>
        <end position="312"/>
    </location>
</feature>
<dbReference type="GO" id="GO:0033387">
    <property type="term" value="P:putrescine biosynthetic process from arginine, via ornithine"/>
    <property type="evidence" value="ECO:0007669"/>
    <property type="project" value="TreeGrafter"/>
</dbReference>
<dbReference type="Gene3D" id="3.20.20.10">
    <property type="entry name" value="Alanine racemase"/>
    <property type="match status" value="1"/>
</dbReference>
<evidence type="ECO:0000256" key="10">
    <source>
        <dbReference type="PIRSR" id="PIRSR600183-50"/>
    </source>
</evidence>
<evidence type="ECO:0000256" key="5">
    <source>
        <dbReference type="ARBA" id="ARBA00023239"/>
    </source>
</evidence>
<evidence type="ECO:0000256" key="9">
    <source>
        <dbReference type="ARBA" id="ARBA00049127"/>
    </source>
</evidence>
<dbReference type="AlphaFoldDB" id="A0A1B0FJC7"/>
<evidence type="ECO:0000259" key="11">
    <source>
        <dbReference type="Pfam" id="PF02784"/>
    </source>
</evidence>
<comment type="cofactor">
    <cofactor evidence="1 10">
        <name>pyridoxal 5'-phosphate</name>
        <dbReference type="ChEBI" id="CHEBI:597326"/>
    </cofactor>
</comment>
<dbReference type="InterPro" id="IPR002433">
    <property type="entry name" value="Orn_de-COase"/>
</dbReference>
<dbReference type="EMBL" id="CCAG010000076">
    <property type="status" value="NOT_ANNOTATED_CDS"/>
    <property type="molecule type" value="Genomic_DNA"/>
</dbReference>
<keyword evidence="3 10" id="KW-0663">Pyridoxal phosphate</keyword>
<keyword evidence="13" id="KW-1185">Reference proteome</keyword>
<evidence type="ECO:0000313" key="12">
    <source>
        <dbReference type="EnsemblMetazoa" id="GMOY003958-PA"/>
    </source>
</evidence>
<feature type="modified residue" description="N6-(pyridoxal phosphate)lysine" evidence="10">
    <location>
        <position position="75"/>
    </location>
</feature>
<dbReference type="InterPro" id="IPR009006">
    <property type="entry name" value="Ala_racemase/Decarboxylase_C"/>
</dbReference>
<evidence type="ECO:0000256" key="1">
    <source>
        <dbReference type="ARBA" id="ARBA00001933"/>
    </source>
</evidence>
<evidence type="ECO:0000256" key="6">
    <source>
        <dbReference type="ARBA" id="ARBA00034115"/>
    </source>
</evidence>
<keyword evidence="4" id="KW-0620">Polyamine biosynthesis</keyword>
<dbReference type="Proteomes" id="UP000092444">
    <property type="component" value="Unassembled WGS sequence"/>
</dbReference>
<dbReference type="Gene3D" id="2.40.37.10">
    <property type="entry name" value="Lyase, Ornithine Decarboxylase, Chain A, domain 1"/>
    <property type="match status" value="1"/>
</dbReference>
<dbReference type="InterPro" id="IPR022644">
    <property type="entry name" value="De-COase2_N"/>
</dbReference>
<evidence type="ECO:0000256" key="4">
    <source>
        <dbReference type="ARBA" id="ARBA00023115"/>
    </source>
</evidence>
<reference evidence="12" key="1">
    <citation type="submission" date="2020-05" db="UniProtKB">
        <authorList>
            <consortium name="EnsemblMetazoa"/>
        </authorList>
    </citation>
    <scope>IDENTIFICATION</scope>
    <source>
        <strain evidence="12">Yale</strain>
    </source>
</reference>
<evidence type="ECO:0000256" key="8">
    <source>
        <dbReference type="ARBA" id="ARBA00046672"/>
    </source>
</evidence>
<comment type="pathway">
    <text evidence="6">Amine and polyamine biosynthesis; putrescine biosynthesis via L-ornithine pathway; putrescine from L-ornithine: step 1/1.</text>
</comment>
<evidence type="ECO:0000256" key="2">
    <source>
        <dbReference type="ARBA" id="ARBA00008872"/>
    </source>
</evidence>
<dbReference type="InterPro" id="IPR000183">
    <property type="entry name" value="Orn/DAP/Arg_de-COase"/>
</dbReference>
<comment type="catalytic activity">
    <reaction evidence="9">
        <text>L-ornithine + H(+) = putrescine + CO2</text>
        <dbReference type="Rhea" id="RHEA:22964"/>
        <dbReference type="ChEBI" id="CHEBI:15378"/>
        <dbReference type="ChEBI" id="CHEBI:16526"/>
        <dbReference type="ChEBI" id="CHEBI:46911"/>
        <dbReference type="ChEBI" id="CHEBI:326268"/>
        <dbReference type="EC" id="4.1.1.17"/>
    </reaction>
</comment>
<dbReference type="InterPro" id="IPR022653">
    <property type="entry name" value="De-COase2_pyr-phos_BS"/>
</dbReference>
<evidence type="ECO:0000256" key="3">
    <source>
        <dbReference type="ARBA" id="ARBA00022898"/>
    </source>
</evidence>
<evidence type="ECO:0000313" key="13">
    <source>
        <dbReference type="Proteomes" id="UP000092444"/>
    </source>
</evidence>
<dbReference type="FunFam" id="3.20.20.10:FF:000008">
    <property type="entry name" value="Ornithine decarboxylase"/>
    <property type="match status" value="1"/>
</dbReference>
<keyword evidence="5" id="KW-0456">Lyase</keyword>
<organism evidence="12 13">
    <name type="scientific">Glossina morsitans morsitans</name>
    <name type="common">Savannah tsetse fly</name>
    <dbReference type="NCBI Taxonomy" id="37546"/>
    <lineage>
        <taxon>Eukaryota</taxon>
        <taxon>Metazoa</taxon>
        <taxon>Ecdysozoa</taxon>
        <taxon>Arthropoda</taxon>
        <taxon>Hexapoda</taxon>
        <taxon>Insecta</taxon>
        <taxon>Pterygota</taxon>
        <taxon>Neoptera</taxon>
        <taxon>Endopterygota</taxon>
        <taxon>Diptera</taxon>
        <taxon>Brachycera</taxon>
        <taxon>Muscomorpha</taxon>
        <taxon>Hippoboscoidea</taxon>
        <taxon>Glossinidae</taxon>
        <taxon>Glossina</taxon>
    </lineage>
</organism>
<protein>
    <recommendedName>
        <fullName evidence="7">ornithine decarboxylase</fullName>
        <ecNumber evidence="7">4.1.1.17</ecNumber>
    </recommendedName>
</protein>
<comment type="subunit">
    <text evidence="8">Homodimer. Only the dimer is catalytically active, as the active sites are constructed of residues from both monomers.</text>
</comment>
<proteinExistence type="inferred from homology"/>
<dbReference type="EC" id="4.1.1.17" evidence="7"/>
<dbReference type="Pfam" id="PF02784">
    <property type="entry name" value="Orn_Arg_deC_N"/>
    <property type="match status" value="1"/>
</dbReference>
<sequence length="437" mass="49921">MHSNNKNQVYYSQMFKGENEINYYSAELPLKTVIQTFDFKNTDEALFICDLTKIKEKYVTWQKYMPRVKPYYAIKCNNDDLVIKTLADLGTGFDCASKNEIKQILDIGVQGERIIFANPCKLTSHIKYARSNQVLNGTVDNEFEMYKLHKYYPQSNRNLSKYRLEPNFPYVVRIFSFTFLKCSLIIRFRCEAEEVQCPLGEKFGCDAEQDASALMLLAKSLQLNVIGISFHVGSGCKDFPAYDRAINIAKKLFKFGALLGYDMNLLDIGGGFPGSSDENFKVIAAIVNKSLNRHFPDRKVNVIAEPGRFFVAAAYTLICKIHAKREVRSPNNNKLLRKMYYLNDGVYGSFNCILYDHQHVTVEHFLDTDSYLPSFKTLIWGPTCDALDKIIEDTELPDLCCGDLLAFPNMGAYTIPIASPFNGFMSPKTLYFLQNQK</sequence>
<name>A0A1B0FJC7_GLOMM</name>
<dbReference type="PROSITE" id="PS00878">
    <property type="entry name" value="ODR_DC_2_1"/>
    <property type="match status" value="1"/>
</dbReference>
<comment type="similarity">
    <text evidence="2">Belongs to the Orn/Lys/Arg decarboxylase class-II family.</text>
</comment>
<evidence type="ECO:0000256" key="7">
    <source>
        <dbReference type="ARBA" id="ARBA00034138"/>
    </source>
</evidence>
<dbReference type="EnsemblMetazoa" id="GMOY003958-RA">
    <property type="protein sequence ID" value="GMOY003958-PA"/>
    <property type="gene ID" value="GMOY003958"/>
</dbReference>
<dbReference type="PRINTS" id="PR01179">
    <property type="entry name" value="ODADCRBXLASE"/>
</dbReference>
<dbReference type="PhylomeDB" id="A0A1B0FJC7"/>
<feature type="active site" description="Proton donor" evidence="10">
    <location>
        <position position="384"/>
    </location>
</feature>